<name>A0ACB7W889_DIOAL</name>
<organism evidence="1 2">
    <name type="scientific">Dioscorea alata</name>
    <name type="common">Purple yam</name>
    <dbReference type="NCBI Taxonomy" id="55571"/>
    <lineage>
        <taxon>Eukaryota</taxon>
        <taxon>Viridiplantae</taxon>
        <taxon>Streptophyta</taxon>
        <taxon>Embryophyta</taxon>
        <taxon>Tracheophyta</taxon>
        <taxon>Spermatophyta</taxon>
        <taxon>Magnoliopsida</taxon>
        <taxon>Liliopsida</taxon>
        <taxon>Dioscoreales</taxon>
        <taxon>Dioscoreaceae</taxon>
        <taxon>Dioscorea</taxon>
    </lineage>
</organism>
<reference evidence="2" key="1">
    <citation type="journal article" date="2022" name="Nat. Commun.">
        <title>Chromosome evolution and the genetic basis of agronomically important traits in greater yam.</title>
        <authorList>
            <person name="Bredeson J.V."/>
            <person name="Lyons J.B."/>
            <person name="Oniyinde I.O."/>
            <person name="Okereke N.R."/>
            <person name="Kolade O."/>
            <person name="Nnabue I."/>
            <person name="Nwadili C.O."/>
            <person name="Hribova E."/>
            <person name="Parker M."/>
            <person name="Nwogha J."/>
            <person name="Shu S."/>
            <person name="Carlson J."/>
            <person name="Kariba R."/>
            <person name="Muthemba S."/>
            <person name="Knop K."/>
            <person name="Barton G.J."/>
            <person name="Sherwood A.V."/>
            <person name="Lopez-Montes A."/>
            <person name="Asiedu R."/>
            <person name="Jamnadass R."/>
            <person name="Muchugi A."/>
            <person name="Goodstein D."/>
            <person name="Egesi C.N."/>
            <person name="Featherston J."/>
            <person name="Asfaw A."/>
            <person name="Simpson G.G."/>
            <person name="Dolezel J."/>
            <person name="Hendre P.S."/>
            <person name="Van Deynze A."/>
            <person name="Kumar P.L."/>
            <person name="Obidiegwu J.E."/>
            <person name="Bhattacharjee R."/>
            <person name="Rokhsar D.S."/>
        </authorList>
    </citation>
    <scope>NUCLEOTIDE SEQUENCE [LARGE SCALE GENOMIC DNA]</scope>
    <source>
        <strain evidence="2">cv. TDa95/00328</strain>
    </source>
</reference>
<gene>
    <name evidence="1" type="ORF">IHE45_05G200700</name>
</gene>
<protein>
    <submittedName>
        <fullName evidence="1">AP2/ERF domain-containing protein</fullName>
    </submittedName>
</protein>
<sequence length="146" mass="15465">MSAMVVAGETVIGGGEVEWAACECCGLREECTPAYIDGVRARHGGRWVCGLCSEAVKDEICRAGRLISPEEALTRHAIFREAFRSAGPPPDPAAHLIAAVRHIVRRGLESPRAPRSTPASPRRRPSQGGGTTALSRSGSCFSALAR</sequence>
<proteinExistence type="predicted"/>
<keyword evidence="2" id="KW-1185">Reference proteome</keyword>
<comment type="caution">
    <text evidence="1">The sequence shown here is derived from an EMBL/GenBank/DDBJ whole genome shotgun (WGS) entry which is preliminary data.</text>
</comment>
<dbReference type="EMBL" id="CM037015">
    <property type="protein sequence ID" value="KAH7683707.1"/>
    <property type="molecule type" value="Genomic_DNA"/>
</dbReference>
<dbReference type="Proteomes" id="UP000827976">
    <property type="component" value="Chromosome 5"/>
</dbReference>
<accession>A0ACB7W889</accession>
<evidence type="ECO:0000313" key="1">
    <source>
        <dbReference type="EMBL" id="KAH7683707.1"/>
    </source>
</evidence>
<evidence type="ECO:0000313" key="2">
    <source>
        <dbReference type="Proteomes" id="UP000827976"/>
    </source>
</evidence>